<protein>
    <submittedName>
        <fullName evidence="1">Uncharacterized protein</fullName>
    </submittedName>
</protein>
<name>A0AAW1UA37_9CUCU</name>
<dbReference type="EMBL" id="JARQZJ010000062">
    <property type="protein sequence ID" value="KAK9879784.1"/>
    <property type="molecule type" value="Genomic_DNA"/>
</dbReference>
<accession>A0AAW1UA37</accession>
<dbReference type="Proteomes" id="UP001431783">
    <property type="component" value="Unassembled WGS sequence"/>
</dbReference>
<gene>
    <name evidence="1" type="ORF">WA026_006847</name>
</gene>
<sequence>MCVIFTLKGDTSVLSSDFIPIKLDAQYSYVLALIGSYNTIPNVESDTSFFYKTNTAEEKKVVILHGMYEIADIETFLKKELLSSDEKGKFGDKIFFLGQINNLLQCKLFHRDYSIDFTKEKCFRYLSW</sequence>
<organism evidence="1 2">
    <name type="scientific">Henosepilachna vigintioctopunctata</name>
    <dbReference type="NCBI Taxonomy" id="420089"/>
    <lineage>
        <taxon>Eukaryota</taxon>
        <taxon>Metazoa</taxon>
        <taxon>Ecdysozoa</taxon>
        <taxon>Arthropoda</taxon>
        <taxon>Hexapoda</taxon>
        <taxon>Insecta</taxon>
        <taxon>Pterygota</taxon>
        <taxon>Neoptera</taxon>
        <taxon>Endopterygota</taxon>
        <taxon>Coleoptera</taxon>
        <taxon>Polyphaga</taxon>
        <taxon>Cucujiformia</taxon>
        <taxon>Coccinelloidea</taxon>
        <taxon>Coccinellidae</taxon>
        <taxon>Epilachninae</taxon>
        <taxon>Epilachnini</taxon>
        <taxon>Henosepilachna</taxon>
    </lineage>
</organism>
<keyword evidence="2" id="KW-1185">Reference proteome</keyword>
<reference evidence="1 2" key="1">
    <citation type="submission" date="2023-03" db="EMBL/GenBank/DDBJ databases">
        <title>Genome insight into feeding habits of ladybird beetles.</title>
        <authorList>
            <person name="Li H.-S."/>
            <person name="Huang Y.-H."/>
            <person name="Pang H."/>
        </authorList>
    </citation>
    <scope>NUCLEOTIDE SEQUENCE [LARGE SCALE GENOMIC DNA]</scope>
    <source>
        <strain evidence="1">SYSU_2023b</strain>
        <tissue evidence="1">Whole body</tissue>
    </source>
</reference>
<evidence type="ECO:0000313" key="1">
    <source>
        <dbReference type="EMBL" id="KAK9879784.1"/>
    </source>
</evidence>
<comment type="caution">
    <text evidence="1">The sequence shown here is derived from an EMBL/GenBank/DDBJ whole genome shotgun (WGS) entry which is preliminary data.</text>
</comment>
<proteinExistence type="predicted"/>
<dbReference type="AlphaFoldDB" id="A0AAW1UA37"/>
<evidence type="ECO:0000313" key="2">
    <source>
        <dbReference type="Proteomes" id="UP001431783"/>
    </source>
</evidence>